<dbReference type="Gene3D" id="1.10.620.20">
    <property type="entry name" value="Ribonucleotide Reductase, subunit A"/>
    <property type="match status" value="1"/>
</dbReference>
<dbReference type="Proteomes" id="UP000584642">
    <property type="component" value="Unassembled WGS sequence"/>
</dbReference>
<dbReference type="RefSeq" id="WP_180280074.1">
    <property type="nucleotide sequence ID" value="NZ_JABFDB010000001.1"/>
</dbReference>
<sequence length="317" mass="36304">MPLTRQMTPEQAMMAVHTLLDQPENRFPVNFDSEIPRIRELFHAATKNQWDPRTDIAWDQLDLSKYSEEQLFAARQYWSRRAWSEYGAISESPALQVRFVTEDRPSDMQLFFTIRSQEEARHAEVCFTMAEKLGGYLEKPVQDLFQGSVATHGVRKAALDPEVPLEAIIAALVCAAEEIAFDVFRHLTEVTRDPVAQQICRLIMRDEVRHCAFGWYFLEHQVASMTPEQVRVVEEAVIAMIEKVELNGYHSAWLAPENPASIAEVEADRLTWEAGLGSTVEELEKPVFVDSVVRIRDRMKALGIDLPTFHHPKIGHF</sequence>
<dbReference type="InterPro" id="IPR012348">
    <property type="entry name" value="RNR-like"/>
</dbReference>
<evidence type="ECO:0000313" key="2">
    <source>
        <dbReference type="Proteomes" id="UP000584642"/>
    </source>
</evidence>
<keyword evidence="2" id="KW-1185">Reference proteome</keyword>
<dbReference type="EMBL" id="JABFDB010000001">
    <property type="protein sequence ID" value="NYZ18322.1"/>
    <property type="molecule type" value="Genomic_DNA"/>
</dbReference>
<dbReference type="CDD" id="cd00657">
    <property type="entry name" value="Ferritin_like"/>
    <property type="match status" value="1"/>
</dbReference>
<dbReference type="SUPFAM" id="SSF47240">
    <property type="entry name" value="Ferritin-like"/>
    <property type="match status" value="1"/>
</dbReference>
<accession>A0ABX2T4V7</accession>
<dbReference type="InterPro" id="IPR009078">
    <property type="entry name" value="Ferritin-like_SF"/>
</dbReference>
<protein>
    <submittedName>
        <fullName evidence="1">Ferritin-like domain-containing protein</fullName>
    </submittedName>
</protein>
<gene>
    <name evidence="1" type="ORF">HND93_01255</name>
</gene>
<proteinExistence type="predicted"/>
<organism evidence="1 2">
    <name type="scientific">Azospirillum oleiclasticum</name>
    <dbReference type="NCBI Taxonomy" id="2735135"/>
    <lineage>
        <taxon>Bacteria</taxon>
        <taxon>Pseudomonadati</taxon>
        <taxon>Pseudomonadota</taxon>
        <taxon>Alphaproteobacteria</taxon>
        <taxon>Rhodospirillales</taxon>
        <taxon>Azospirillaceae</taxon>
        <taxon>Azospirillum</taxon>
    </lineage>
</organism>
<name>A0ABX2T4V7_9PROT</name>
<evidence type="ECO:0000313" key="1">
    <source>
        <dbReference type="EMBL" id="NYZ18322.1"/>
    </source>
</evidence>
<comment type="caution">
    <text evidence="1">The sequence shown here is derived from an EMBL/GenBank/DDBJ whole genome shotgun (WGS) entry which is preliminary data.</text>
</comment>
<reference evidence="1 2" key="1">
    <citation type="submission" date="2020-05" db="EMBL/GenBank/DDBJ databases">
        <title>Azospirillum oleiclasticum sp. nov, a nitrogen-fixing and heavy crude oil-emulsifying bacterium isolated from the crude oil of Yumen Oilfield.</title>
        <authorList>
            <person name="Wu D."/>
            <person name="Cai M."/>
            <person name="Zhang X."/>
        </authorList>
    </citation>
    <scope>NUCLEOTIDE SEQUENCE [LARGE SCALE GENOMIC DNA]</scope>
    <source>
        <strain evidence="1 2">ROY-1-1-2</strain>
    </source>
</reference>